<reference evidence="1" key="1">
    <citation type="journal article" date="2020" name="New Phytol.">
        <title>Comparative genomics reveals dynamic genome evolution in host specialist ectomycorrhizal fungi.</title>
        <authorList>
            <person name="Lofgren L.A."/>
            <person name="Nguyen N.H."/>
            <person name="Vilgalys R."/>
            <person name="Ruytinx J."/>
            <person name="Liao H.L."/>
            <person name="Branco S."/>
            <person name="Kuo A."/>
            <person name="LaButti K."/>
            <person name="Lipzen A."/>
            <person name="Andreopoulos W."/>
            <person name="Pangilinan J."/>
            <person name="Riley R."/>
            <person name="Hundley H."/>
            <person name="Na H."/>
            <person name="Barry K."/>
            <person name="Grigoriev I.V."/>
            <person name="Stajich J.E."/>
            <person name="Kennedy P.G."/>
        </authorList>
    </citation>
    <scope>NUCLEOTIDE SEQUENCE</scope>
    <source>
        <strain evidence="1">MN1</strain>
    </source>
</reference>
<protein>
    <submittedName>
        <fullName evidence="1">Uncharacterized protein</fullName>
    </submittedName>
</protein>
<evidence type="ECO:0000313" key="1">
    <source>
        <dbReference type="EMBL" id="KAG1827311.1"/>
    </source>
</evidence>
<dbReference type="EMBL" id="JABBWG010000001">
    <property type="protein sequence ID" value="KAG1827311.1"/>
    <property type="molecule type" value="Genomic_DNA"/>
</dbReference>
<dbReference type="RefSeq" id="XP_041200158.1">
    <property type="nucleotide sequence ID" value="XM_041343222.1"/>
</dbReference>
<dbReference type="AlphaFoldDB" id="A0A9P7EQ61"/>
<dbReference type="GeneID" id="64637238"/>
<dbReference type="Proteomes" id="UP000807769">
    <property type="component" value="Unassembled WGS sequence"/>
</dbReference>
<comment type="caution">
    <text evidence="1">The sequence shown here is derived from an EMBL/GenBank/DDBJ whole genome shotgun (WGS) entry which is preliminary data.</text>
</comment>
<organism evidence="1 2">
    <name type="scientific">Suillus subaureus</name>
    <dbReference type="NCBI Taxonomy" id="48587"/>
    <lineage>
        <taxon>Eukaryota</taxon>
        <taxon>Fungi</taxon>
        <taxon>Dikarya</taxon>
        <taxon>Basidiomycota</taxon>
        <taxon>Agaricomycotina</taxon>
        <taxon>Agaricomycetes</taxon>
        <taxon>Agaricomycetidae</taxon>
        <taxon>Boletales</taxon>
        <taxon>Suillineae</taxon>
        <taxon>Suillaceae</taxon>
        <taxon>Suillus</taxon>
    </lineage>
</organism>
<keyword evidence="2" id="KW-1185">Reference proteome</keyword>
<evidence type="ECO:0000313" key="2">
    <source>
        <dbReference type="Proteomes" id="UP000807769"/>
    </source>
</evidence>
<name>A0A9P7EQ61_9AGAM</name>
<accession>A0A9P7EQ61</accession>
<sequence>MNICNEFISPMHQCDLSLSLSFPLYEMASTLTLERLCELQITVSSDSDLNFLDGIAQKWNLPRLRRSTVYELLEPSLWIPYYINFMDAYGKHLSTLSICAQNMFRYVQTAVPIWSTLHHLSPAFNLLDMAYVQMFLGHCFGLKCHASFSHIHGRTFPTRYSTARPCTGVFQESTYSVMQGSYAGGSTKYVMSFVAASDGRESL</sequence>
<proteinExistence type="predicted"/>
<gene>
    <name evidence="1" type="ORF">BJ212DRAFT_44858</name>
</gene>